<keyword evidence="5 6" id="KW-0472">Membrane</keyword>
<dbReference type="PANTHER" id="PTHR16007:SF15">
    <property type="entry name" value="TRANSMEMBRANE PROTEIN 45B"/>
    <property type="match status" value="1"/>
</dbReference>
<dbReference type="OrthoDB" id="551896at2759"/>
<feature type="transmembrane region" description="Helical" evidence="6">
    <location>
        <begin position="93"/>
        <end position="111"/>
    </location>
</feature>
<dbReference type="Proteomes" id="UP000014760">
    <property type="component" value="Unassembled WGS sequence"/>
</dbReference>
<gene>
    <name evidence="7" type="ORF">CAPTEDRAFT_128578</name>
</gene>
<feature type="transmembrane region" description="Helical" evidence="6">
    <location>
        <begin position="149"/>
        <end position="168"/>
    </location>
</feature>
<comment type="subcellular location">
    <subcellularLocation>
        <location evidence="1">Membrane</location>
        <topology evidence="1">Multi-pass membrane protein</topology>
    </subcellularLocation>
</comment>
<evidence type="ECO:0000256" key="3">
    <source>
        <dbReference type="ARBA" id="ARBA00022692"/>
    </source>
</evidence>
<reference evidence="8" key="3">
    <citation type="submission" date="2015-06" db="UniProtKB">
        <authorList>
            <consortium name="EnsemblMetazoa"/>
        </authorList>
    </citation>
    <scope>IDENTIFICATION</scope>
</reference>
<dbReference type="EMBL" id="KB308242">
    <property type="protein sequence ID" value="ELT98121.1"/>
    <property type="molecule type" value="Genomic_DNA"/>
</dbReference>
<evidence type="ECO:0000313" key="8">
    <source>
        <dbReference type="EnsemblMetazoa" id="CapteP128578"/>
    </source>
</evidence>
<proteinExistence type="inferred from homology"/>
<reference evidence="7 9" key="2">
    <citation type="journal article" date="2013" name="Nature">
        <title>Insights into bilaterian evolution from three spiralian genomes.</title>
        <authorList>
            <person name="Simakov O."/>
            <person name="Marletaz F."/>
            <person name="Cho S.J."/>
            <person name="Edsinger-Gonzales E."/>
            <person name="Havlak P."/>
            <person name="Hellsten U."/>
            <person name="Kuo D.H."/>
            <person name="Larsson T."/>
            <person name="Lv J."/>
            <person name="Arendt D."/>
            <person name="Savage R."/>
            <person name="Osoegawa K."/>
            <person name="de Jong P."/>
            <person name="Grimwood J."/>
            <person name="Chapman J.A."/>
            <person name="Shapiro H."/>
            <person name="Aerts A."/>
            <person name="Otillar R.P."/>
            <person name="Terry A.Y."/>
            <person name="Boore J.L."/>
            <person name="Grigoriev I.V."/>
            <person name="Lindberg D.R."/>
            <person name="Seaver E.C."/>
            <person name="Weisblat D.A."/>
            <person name="Putnam N.H."/>
            <person name="Rokhsar D.S."/>
        </authorList>
    </citation>
    <scope>NUCLEOTIDE SEQUENCE</scope>
    <source>
        <strain evidence="7 9">I ESC-2004</strain>
    </source>
</reference>
<dbReference type="InterPro" id="IPR006904">
    <property type="entry name" value="DUF716"/>
</dbReference>
<dbReference type="OMA" id="HWEDLMN"/>
<dbReference type="InterPro" id="IPR042127">
    <property type="entry name" value="TMEM45"/>
</dbReference>
<evidence type="ECO:0000256" key="5">
    <source>
        <dbReference type="ARBA" id="ARBA00023136"/>
    </source>
</evidence>
<evidence type="ECO:0000313" key="9">
    <source>
        <dbReference type="Proteomes" id="UP000014760"/>
    </source>
</evidence>
<keyword evidence="9" id="KW-1185">Reference proteome</keyword>
<evidence type="ECO:0000256" key="6">
    <source>
        <dbReference type="SAM" id="Phobius"/>
    </source>
</evidence>
<evidence type="ECO:0000256" key="4">
    <source>
        <dbReference type="ARBA" id="ARBA00022989"/>
    </source>
</evidence>
<feature type="transmembrane region" description="Helical" evidence="6">
    <location>
        <begin position="180"/>
        <end position="201"/>
    </location>
</feature>
<accession>R7U367</accession>
<reference evidence="9" key="1">
    <citation type="submission" date="2012-12" db="EMBL/GenBank/DDBJ databases">
        <authorList>
            <person name="Hellsten U."/>
            <person name="Grimwood J."/>
            <person name="Chapman J.A."/>
            <person name="Shapiro H."/>
            <person name="Aerts A."/>
            <person name="Otillar R.P."/>
            <person name="Terry A.Y."/>
            <person name="Boore J.L."/>
            <person name="Simakov O."/>
            <person name="Marletaz F."/>
            <person name="Cho S.-J."/>
            <person name="Edsinger-Gonzales E."/>
            <person name="Havlak P."/>
            <person name="Kuo D.-H."/>
            <person name="Larsson T."/>
            <person name="Lv J."/>
            <person name="Arendt D."/>
            <person name="Savage R."/>
            <person name="Osoegawa K."/>
            <person name="de Jong P."/>
            <person name="Lindberg D.R."/>
            <person name="Seaver E.C."/>
            <person name="Weisblat D.A."/>
            <person name="Putnam N.H."/>
            <person name="Grigoriev I.V."/>
            <person name="Rokhsar D.S."/>
        </authorList>
    </citation>
    <scope>NUCLEOTIDE SEQUENCE</scope>
    <source>
        <strain evidence="9">I ESC-2004</strain>
    </source>
</reference>
<dbReference type="HOGENOM" id="CLU_059568_0_0_1"/>
<sequence>MGNFGGHALPGSFFLVFSMWWTYHIFCRYYRSLVKGGLPFKGAVTYPCTCLCGRLKTWEVEGAVLIFFTTVGFTLEIITAFKDGKFTYYGNGQHATMFFFFGLSGVIDILVHHRFPLPKNIEYVTMTLAFLIEGLLFKFHLHGRDEMDVLLHTLLLYAVFGTLLCCLLEMKFRQSAMVSLARTFFVALQGSWFWQIGFVLYNPFEGHGDWDHDNHDQMMVITMMFAWHIAAILLLMLAVGGVIGWAFFRKTDQTSYDPMNLQLIKRHANGQTVINLHDTDSEIDFEEFSQTRESLIP</sequence>
<evidence type="ECO:0000256" key="1">
    <source>
        <dbReference type="ARBA" id="ARBA00004141"/>
    </source>
</evidence>
<dbReference type="Pfam" id="PF04819">
    <property type="entry name" value="DUF716"/>
    <property type="match status" value="1"/>
</dbReference>
<keyword evidence="4 6" id="KW-1133">Transmembrane helix</keyword>
<protein>
    <recommendedName>
        <fullName evidence="10">Transmembrane protein 45B</fullName>
    </recommendedName>
</protein>
<feature type="transmembrane region" description="Helical" evidence="6">
    <location>
        <begin position="63"/>
        <end position="81"/>
    </location>
</feature>
<comment type="similarity">
    <text evidence="2">Belongs to the TMEM45 family.</text>
</comment>
<feature type="transmembrane region" description="Helical" evidence="6">
    <location>
        <begin position="221"/>
        <end position="248"/>
    </location>
</feature>
<dbReference type="PANTHER" id="PTHR16007">
    <property type="entry name" value="EPIDIDYMAL MEMBRANE PROTEIN E9-RELATED"/>
    <property type="match status" value="1"/>
</dbReference>
<evidence type="ECO:0000313" key="7">
    <source>
        <dbReference type="EMBL" id="ELT98121.1"/>
    </source>
</evidence>
<organism evidence="7">
    <name type="scientific">Capitella teleta</name>
    <name type="common">Polychaete worm</name>
    <dbReference type="NCBI Taxonomy" id="283909"/>
    <lineage>
        <taxon>Eukaryota</taxon>
        <taxon>Metazoa</taxon>
        <taxon>Spiralia</taxon>
        <taxon>Lophotrochozoa</taxon>
        <taxon>Annelida</taxon>
        <taxon>Polychaeta</taxon>
        <taxon>Sedentaria</taxon>
        <taxon>Scolecida</taxon>
        <taxon>Capitellidae</taxon>
        <taxon>Capitella</taxon>
    </lineage>
</organism>
<dbReference type="AlphaFoldDB" id="R7U367"/>
<keyword evidence="3 6" id="KW-0812">Transmembrane</keyword>
<name>R7U367_CAPTE</name>
<evidence type="ECO:0000256" key="2">
    <source>
        <dbReference type="ARBA" id="ARBA00006948"/>
    </source>
</evidence>
<dbReference type="EMBL" id="AMQN01002090">
    <property type="status" value="NOT_ANNOTATED_CDS"/>
    <property type="molecule type" value="Genomic_DNA"/>
</dbReference>
<feature type="transmembrane region" description="Helical" evidence="6">
    <location>
        <begin position="123"/>
        <end position="143"/>
    </location>
</feature>
<evidence type="ECO:0008006" key="10">
    <source>
        <dbReference type="Google" id="ProtNLM"/>
    </source>
</evidence>
<dbReference type="GO" id="GO:0016020">
    <property type="term" value="C:membrane"/>
    <property type="evidence" value="ECO:0007669"/>
    <property type="project" value="UniProtKB-SubCell"/>
</dbReference>
<dbReference type="EnsemblMetazoa" id="CapteT128578">
    <property type="protein sequence ID" value="CapteP128578"/>
    <property type="gene ID" value="CapteG128578"/>
</dbReference>
<feature type="transmembrane region" description="Helical" evidence="6">
    <location>
        <begin position="6"/>
        <end position="26"/>
    </location>
</feature>